<accession>A0A0B0DDD1</accession>
<name>A0A0B0DDD1_9MICC</name>
<dbReference type="SUPFAM" id="SSF116726">
    <property type="entry name" value="TrkA C-terminal domain-like"/>
    <property type="match status" value="1"/>
</dbReference>
<evidence type="ECO:0000313" key="4">
    <source>
        <dbReference type="Proteomes" id="UP000030664"/>
    </source>
</evidence>
<dbReference type="SUPFAM" id="SSF51735">
    <property type="entry name" value="NAD(P)-binding Rossmann-fold domains"/>
    <property type="match status" value="1"/>
</dbReference>
<dbReference type="RefSeq" id="WP_035961151.1">
    <property type="nucleotide sequence ID" value="NZ_JROM01000016.1"/>
</dbReference>
<sequence length="229" mass="24792">MFGSHPTATSRDAMSNAVVVIGLGRFGGALATELMRNGTDVLGVDLDETVVQRFNGKLTSVVRADATDEDVLRELSVDEFDRAVVGIGSDIQASILAASRLVKFGCPAIWAKAITEPHAEILTQIGVQHVVNPESDMGTRAAHLIQHRILDFVPIDADYALVRCTPPEPIQQRPMDLLNVRRRLGVSVVAVCRPGGQWEPIEAGTMLYDDDQILVTGPTAKVEHFSNLT</sequence>
<dbReference type="PROSITE" id="PS51202">
    <property type="entry name" value="RCK_C"/>
    <property type="match status" value="1"/>
</dbReference>
<comment type="caution">
    <text evidence="3">The sequence shown here is derived from an EMBL/GenBank/DDBJ whole genome shotgun (WGS) entry which is preliminary data.</text>
</comment>
<proteinExistence type="predicted"/>
<feature type="domain" description="RCK C-terminal" evidence="2">
    <location>
        <begin position="147"/>
        <end position="229"/>
    </location>
</feature>
<dbReference type="Gene3D" id="3.30.70.1450">
    <property type="entry name" value="Regulator of K+ conductance, C-terminal domain"/>
    <property type="match status" value="1"/>
</dbReference>
<organism evidence="3 4">
    <name type="scientific">Kocuria marina</name>
    <dbReference type="NCBI Taxonomy" id="223184"/>
    <lineage>
        <taxon>Bacteria</taxon>
        <taxon>Bacillati</taxon>
        <taxon>Actinomycetota</taxon>
        <taxon>Actinomycetes</taxon>
        <taxon>Micrococcales</taxon>
        <taxon>Micrococcaceae</taxon>
        <taxon>Kocuria</taxon>
    </lineage>
</organism>
<dbReference type="PANTHER" id="PTHR43833">
    <property type="entry name" value="POTASSIUM CHANNEL PROTEIN 2-RELATED-RELATED"/>
    <property type="match status" value="1"/>
</dbReference>
<evidence type="ECO:0000313" key="3">
    <source>
        <dbReference type="EMBL" id="KHE74775.1"/>
    </source>
</evidence>
<dbReference type="STRING" id="223184.AS25_02805"/>
<dbReference type="InterPro" id="IPR050721">
    <property type="entry name" value="Trk_Ktr_HKT_K-transport"/>
</dbReference>
<dbReference type="InterPro" id="IPR003148">
    <property type="entry name" value="RCK_N"/>
</dbReference>
<dbReference type="Proteomes" id="UP000030664">
    <property type="component" value="Unassembled WGS sequence"/>
</dbReference>
<feature type="domain" description="RCK N-terminal" evidence="1">
    <location>
        <begin position="15"/>
        <end position="131"/>
    </location>
</feature>
<dbReference type="AlphaFoldDB" id="A0A0B0DDD1"/>
<gene>
    <name evidence="3" type="ORF">AS25_02805</name>
</gene>
<protein>
    <submittedName>
        <fullName evidence="3">Potassium transporter</fullName>
    </submittedName>
</protein>
<dbReference type="PROSITE" id="PS51201">
    <property type="entry name" value="RCK_N"/>
    <property type="match status" value="1"/>
</dbReference>
<evidence type="ECO:0000259" key="2">
    <source>
        <dbReference type="PROSITE" id="PS51202"/>
    </source>
</evidence>
<dbReference type="Pfam" id="PF02254">
    <property type="entry name" value="TrkA_N"/>
    <property type="match status" value="1"/>
</dbReference>
<dbReference type="Gene3D" id="3.40.50.720">
    <property type="entry name" value="NAD(P)-binding Rossmann-like Domain"/>
    <property type="match status" value="1"/>
</dbReference>
<dbReference type="EMBL" id="JROM01000016">
    <property type="protein sequence ID" value="KHE74775.1"/>
    <property type="molecule type" value="Genomic_DNA"/>
</dbReference>
<dbReference type="PANTHER" id="PTHR43833:SF7">
    <property type="entry name" value="KTR SYSTEM POTASSIUM UPTAKE PROTEIN C"/>
    <property type="match status" value="1"/>
</dbReference>
<reference evidence="3 4" key="1">
    <citation type="submission" date="2014-09" db="EMBL/GenBank/DDBJ databases">
        <title>High-quality draft genome sequence of Kocuria marina SO9-6, an actinobacterium isolated from a copper mine.</title>
        <authorList>
            <person name="Castro D.B."/>
            <person name="Pereira L.B."/>
            <person name="Silva M.V."/>
            <person name="Silva B.P."/>
            <person name="Zanardi B.R."/>
            <person name="Carlos C."/>
            <person name="Belgini D.R."/>
            <person name="Limache E.G."/>
            <person name="Lacerda G.V."/>
            <person name="Nery M.B."/>
            <person name="Gomes M.B."/>
            <person name="Souza S."/>
            <person name="Silva T.M."/>
            <person name="Rodrigues V.D."/>
            <person name="Paulino L.C."/>
            <person name="Vicentini R."/>
            <person name="Ferraz L.F."/>
            <person name="Ottoboni L.M."/>
        </authorList>
    </citation>
    <scope>NUCLEOTIDE SEQUENCE [LARGE SCALE GENOMIC DNA]</scope>
    <source>
        <strain evidence="3 4">SO9-6</strain>
    </source>
</reference>
<dbReference type="InterPro" id="IPR006037">
    <property type="entry name" value="RCK_C"/>
</dbReference>
<dbReference type="InterPro" id="IPR036291">
    <property type="entry name" value="NAD(P)-bd_dom_sf"/>
</dbReference>
<dbReference type="GO" id="GO:0008324">
    <property type="term" value="F:monoatomic cation transmembrane transporter activity"/>
    <property type="evidence" value="ECO:0007669"/>
    <property type="project" value="InterPro"/>
</dbReference>
<evidence type="ECO:0000259" key="1">
    <source>
        <dbReference type="PROSITE" id="PS51201"/>
    </source>
</evidence>
<dbReference type="InterPro" id="IPR036721">
    <property type="entry name" value="RCK_C_sf"/>
</dbReference>
<dbReference type="eggNOG" id="COG0569">
    <property type="taxonomic scope" value="Bacteria"/>
</dbReference>
<dbReference type="GO" id="GO:0006813">
    <property type="term" value="P:potassium ion transport"/>
    <property type="evidence" value="ECO:0007669"/>
    <property type="project" value="InterPro"/>
</dbReference>